<dbReference type="Proteomes" id="UP000198896">
    <property type="component" value="Unassembled WGS sequence"/>
</dbReference>
<sequence length="177" mass="20196">MRTLLLGLLTVVLSLVSFFPVVHADVIDPGNPYRRPHRPEIDPIPVTKVYKMREPGFTLKKAEETKDTYLLQVTLPGPCEWEYKVYAWIDSDLKKIAGGGGYSVQDLKTKSDSREFALQLPEGREKAELLVSVDFCLYRFQETRYGPKIIDTDSTIESIEGVYELTLEEGKRVLKKL</sequence>
<gene>
    <name evidence="2" type="ORF">SAMN05216245_10895</name>
</gene>
<dbReference type="EMBL" id="FONL01000008">
    <property type="protein sequence ID" value="SFE53625.1"/>
    <property type="molecule type" value="Genomic_DNA"/>
</dbReference>
<name>A0A1I2BBU7_9FIRM</name>
<evidence type="ECO:0000313" key="2">
    <source>
        <dbReference type="EMBL" id="SFE53625.1"/>
    </source>
</evidence>
<dbReference type="STRING" id="1123323.SAMN05216245_10895"/>
<keyword evidence="1" id="KW-0732">Signal</keyword>
<evidence type="ECO:0000313" key="3">
    <source>
        <dbReference type="Proteomes" id="UP000198896"/>
    </source>
</evidence>
<evidence type="ECO:0000256" key="1">
    <source>
        <dbReference type="SAM" id="SignalP"/>
    </source>
</evidence>
<organism evidence="2 3">
    <name type="scientific">Succiniclasticum ruminis DSM 9236</name>
    <dbReference type="NCBI Taxonomy" id="1123323"/>
    <lineage>
        <taxon>Bacteria</taxon>
        <taxon>Bacillati</taxon>
        <taxon>Bacillota</taxon>
        <taxon>Negativicutes</taxon>
        <taxon>Acidaminococcales</taxon>
        <taxon>Acidaminococcaceae</taxon>
        <taxon>Succiniclasticum</taxon>
    </lineage>
</organism>
<dbReference type="RefSeq" id="WP_093913559.1">
    <property type="nucleotide sequence ID" value="NZ_FONL01000008.1"/>
</dbReference>
<dbReference type="AlphaFoldDB" id="A0A1I2BBU7"/>
<dbReference type="OrthoDB" id="9842163at2"/>
<accession>A0A1I2BBU7</accession>
<protein>
    <submittedName>
        <fullName evidence="2">Uncharacterized protein</fullName>
    </submittedName>
</protein>
<feature type="signal peptide" evidence="1">
    <location>
        <begin position="1"/>
        <end position="24"/>
    </location>
</feature>
<proteinExistence type="predicted"/>
<reference evidence="2 3" key="1">
    <citation type="submission" date="2016-10" db="EMBL/GenBank/DDBJ databases">
        <authorList>
            <person name="de Groot N.N."/>
        </authorList>
    </citation>
    <scope>NUCLEOTIDE SEQUENCE [LARGE SCALE GENOMIC DNA]</scope>
    <source>
        <strain evidence="2 3">DSM 9236</strain>
    </source>
</reference>
<keyword evidence="3" id="KW-1185">Reference proteome</keyword>
<feature type="chain" id="PRO_5011583480" evidence="1">
    <location>
        <begin position="25"/>
        <end position="177"/>
    </location>
</feature>